<evidence type="ECO:0000256" key="3">
    <source>
        <dbReference type="SAM" id="SignalP"/>
    </source>
</evidence>
<dbReference type="KEGG" id="pic:PICST_77835"/>
<keyword evidence="3" id="KW-0732">Signal</keyword>
<sequence length="451" mass="51498">MKVLSLLALATVLVADVSALVAPSVTEISPEVVLHKRAREVIINKDYKKQQEAKAALAAGKTSTSEVPRKWFRTVSSTIVEVVTPTVIAGVTFGAKPPATTDGMEPWVSLNKNGSPKTVKPAIKNGRTKNASPTYGTWFATATTKVYSKEELKAHNMEEDEVFEDVQHIEEDPYEHSLNPIIRCTPDLYRKKGVAKDQSSEPFCFPHDNQQWKKEQTYFITWYSRFFDDEVENVKVHLSYVKESAHQKGFKKREISENVENENAGPSNLSKRSAIIDKGGVVEQVSFYSSDWLKKSQGYFPVTVDEKWIGDNDYYRKVLISLQPDNIPEEDFDFLEHSLVIEISKGSKVSKEHLVDLKKLEEKYNNPGYEVLDEGVDFEKYYVMMTMPTCVILAAFLMYIFVYMNKVDLSHLKKKKFARKNTTHRKIPFISKKKNDYTALPTYNEDLTKND</sequence>
<name>A3LTE4_PICST</name>
<keyword evidence="2" id="KW-0812">Transmembrane</keyword>
<reference evidence="4 5" key="1">
    <citation type="journal article" date="2007" name="Nat. Biotechnol.">
        <title>Genome sequence of the lignocellulose-bioconverting and xylose-fermenting yeast Pichia stipitis.</title>
        <authorList>
            <person name="Jeffries T.W."/>
            <person name="Grigoriev I.V."/>
            <person name="Grimwood J."/>
            <person name="Laplaza J.M."/>
            <person name="Aerts A."/>
            <person name="Salamov A."/>
            <person name="Schmutz J."/>
            <person name="Lindquist E."/>
            <person name="Dehal P."/>
            <person name="Shapiro H."/>
            <person name="Jin Y.S."/>
            <person name="Passoth V."/>
            <person name="Richardson P.M."/>
        </authorList>
    </citation>
    <scope>NUCLEOTIDE SEQUENCE [LARGE SCALE GENOMIC DNA]</scope>
    <source>
        <strain evidence="5">ATCC 58785 / CBS 6054 / NBRC 10063 / NRRL Y-11545</strain>
    </source>
</reference>
<evidence type="ECO:0000256" key="1">
    <source>
        <dbReference type="SAM" id="MobiDB-lite"/>
    </source>
</evidence>
<accession>A3LTE4</accession>
<dbReference type="RefSeq" id="XP_001384418.1">
    <property type="nucleotide sequence ID" value="XM_001384381.1"/>
</dbReference>
<protein>
    <submittedName>
        <fullName evidence="4">Uncharacterized protein</fullName>
    </submittedName>
</protein>
<feature type="signal peptide" evidence="3">
    <location>
        <begin position="1"/>
        <end position="19"/>
    </location>
</feature>
<dbReference type="Pfam" id="PF14610">
    <property type="entry name" value="Psg1"/>
    <property type="match status" value="1"/>
</dbReference>
<evidence type="ECO:0000313" key="4">
    <source>
        <dbReference type="EMBL" id="ABN66389.1"/>
    </source>
</evidence>
<keyword evidence="2" id="KW-0472">Membrane</keyword>
<dbReference type="FunCoup" id="A3LTE4">
    <property type="interactions" value="150"/>
</dbReference>
<dbReference type="HOGENOM" id="CLU_041040_0_0_1"/>
<evidence type="ECO:0000256" key="2">
    <source>
        <dbReference type="SAM" id="Phobius"/>
    </source>
</evidence>
<organism evidence="4 5">
    <name type="scientific">Scheffersomyces stipitis (strain ATCC 58785 / CBS 6054 / NBRC 10063 / NRRL Y-11545)</name>
    <name type="common">Yeast</name>
    <name type="synonym">Pichia stipitis</name>
    <dbReference type="NCBI Taxonomy" id="322104"/>
    <lineage>
        <taxon>Eukaryota</taxon>
        <taxon>Fungi</taxon>
        <taxon>Dikarya</taxon>
        <taxon>Ascomycota</taxon>
        <taxon>Saccharomycotina</taxon>
        <taxon>Pichiomycetes</taxon>
        <taxon>Debaryomycetaceae</taxon>
        <taxon>Scheffersomyces</taxon>
    </lineage>
</organism>
<gene>
    <name evidence="4" type="ORF">PICST_77835</name>
</gene>
<feature type="chain" id="PRO_5002655551" evidence="3">
    <location>
        <begin position="20"/>
        <end position="451"/>
    </location>
</feature>
<dbReference type="OMA" id="RCTPDRY"/>
<dbReference type="AlphaFoldDB" id="A3LTE4"/>
<dbReference type="EMBL" id="CP000498">
    <property type="protein sequence ID" value="ABN66389.1"/>
    <property type="molecule type" value="Genomic_DNA"/>
</dbReference>
<dbReference type="Proteomes" id="UP000002258">
    <property type="component" value="Chromosome 4"/>
</dbReference>
<keyword evidence="5" id="KW-1185">Reference proteome</keyword>
<dbReference type="OrthoDB" id="4084551at2759"/>
<keyword evidence="2" id="KW-1133">Transmembrane helix</keyword>
<evidence type="ECO:0000313" key="5">
    <source>
        <dbReference type="Proteomes" id="UP000002258"/>
    </source>
</evidence>
<feature type="transmembrane region" description="Helical" evidence="2">
    <location>
        <begin position="381"/>
        <end position="404"/>
    </location>
</feature>
<feature type="region of interest" description="Disordered" evidence="1">
    <location>
        <begin position="104"/>
        <end position="127"/>
    </location>
</feature>
<dbReference type="GeneID" id="4838992"/>
<proteinExistence type="predicted"/>
<dbReference type="eggNOG" id="ENOG502QVDR">
    <property type="taxonomic scope" value="Eukaryota"/>
</dbReference>
<dbReference type="InParanoid" id="A3LTE4"/>
<dbReference type="InterPro" id="IPR028000">
    <property type="entry name" value="Pma1"/>
</dbReference>